<comment type="catalytic activity">
    <reaction evidence="1 2">
        <text>an acyl phosphate + H2O = a carboxylate + phosphate + H(+)</text>
        <dbReference type="Rhea" id="RHEA:14965"/>
        <dbReference type="ChEBI" id="CHEBI:15377"/>
        <dbReference type="ChEBI" id="CHEBI:15378"/>
        <dbReference type="ChEBI" id="CHEBI:29067"/>
        <dbReference type="ChEBI" id="CHEBI:43474"/>
        <dbReference type="ChEBI" id="CHEBI:59918"/>
        <dbReference type="EC" id="3.6.1.7"/>
    </reaction>
</comment>
<dbReference type="PROSITE" id="PS51160">
    <property type="entry name" value="ACYLPHOSPHATASE_3"/>
    <property type="match status" value="1"/>
</dbReference>
<dbReference type="OrthoDB" id="7961613at2759"/>
<feature type="active site" evidence="1">
    <location>
        <position position="37"/>
    </location>
</feature>
<dbReference type="PRINTS" id="PR00112">
    <property type="entry name" value="ACYLPHPHTASE"/>
</dbReference>
<evidence type="ECO:0000256" key="3">
    <source>
        <dbReference type="RuleBase" id="RU004168"/>
    </source>
</evidence>
<evidence type="ECO:0000259" key="5">
    <source>
        <dbReference type="PROSITE" id="PS51160"/>
    </source>
</evidence>
<dbReference type="InterPro" id="IPR036046">
    <property type="entry name" value="Acylphosphatase-like_dom_sf"/>
</dbReference>
<dbReference type="EC" id="3.6.1.7" evidence="1 2"/>
<dbReference type="Pfam" id="PF00708">
    <property type="entry name" value="Acylphosphatase"/>
    <property type="match status" value="1"/>
</dbReference>
<organism evidence="6 7">
    <name type="scientific">Trichodelitschia bisporula</name>
    <dbReference type="NCBI Taxonomy" id="703511"/>
    <lineage>
        <taxon>Eukaryota</taxon>
        <taxon>Fungi</taxon>
        <taxon>Dikarya</taxon>
        <taxon>Ascomycota</taxon>
        <taxon>Pezizomycotina</taxon>
        <taxon>Dothideomycetes</taxon>
        <taxon>Dothideomycetes incertae sedis</taxon>
        <taxon>Phaeotrichales</taxon>
        <taxon>Phaeotrichaceae</taxon>
        <taxon>Trichodelitschia</taxon>
    </lineage>
</organism>
<dbReference type="InterPro" id="IPR017968">
    <property type="entry name" value="Acylphosphatase_CS"/>
</dbReference>
<sequence length="90" mass="10076">MLKRISFKVEGRVQGVFFRDTTVRNAQTNGLTGWVRNESDGSVAGEAQGPPPKLDAFVEYLHQGPRAARVEKVDTKELSVRDDEQGFKQK</sequence>
<dbReference type="Gene3D" id="3.30.70.100">
    <property type="match status" value="1"/>
</dbReference>
<evidence type="ECO:0000256" key="1">
    <source>
        <dbReference type="PROSITE-ProRule" id="PRU00520"/>
    </source>
</evidence>
<dbReference type="InterPro" id="IPR001792">
    <property type="entry name" value="Acylphosphatase-like_dom"/>
</dbReference>
<dbReference type="AlphaFoldDB" id="A0A6G1I234"/>
<protein>
    <recommendedName>
        <fullName evidence="1 2">Acylphosphatase</fullName>
        <ecNumber evidence="1 2">3.6.1.7</ecNumber>
    </recommendedName>
</protein>
<name>A0A6G1I234_9PEZI</name>
<accession>A0A6G1I234</accession>
<evidence type="ECO:0000256" key="2">
    <source>
        <dbReference type="RuleBase" id="RU000553"/>
    </source>
</evidence>
<dbReference type="PANTHER" id="PTHR47268:SF4">
    <property type="entry name" value="ACYLPHOSPHATASE"/>
    <property type="match status" value="1"/>
</dbReference>
<dbReference type="PROSITE" id="PS00151">
    <property type="entry name" value="ACYLPHOSPHATASE_2"/>
    <property type="match status" value="1"/>
</dbReference>
<feature type="region of interest" description="Disordered" evidence="4">
    <location>
        <begin position="71"/>
        <end position="90"/>
    </location>
</feature>
<dbReference type="EMBL" id="ML996691">
    <property type="protein sequence ID" value="KAF2402241.1"/>
    <property type="molecule type" value="Genomic_DNA"/>
</dbReference>
<dbReference type="PANTHER" id="PTHR47268">
    <property type="entry name" value="ACYLPHOSPHATASE"/>
    <property type="match status" value="1"/>
</dbReference>
<feature type="active site" evidence="1">
    <location>
        <position position="19"/>
    </location>
</feature>
<proteinExistence type="inferred from homology"/>
<dbReference type="Proteomes" id="UP000799640">
    <property type="component" value="Unassembled WGS sequence"/>
</dbReference>
<evidence type="ECO:0000256" key="4">
    <source>
        <dbReference type="SAM" id="MobiDB-lite"/>
    </source>
</evidence>
<gene>
    <name evidence="6" type="ORF">EJ06DRAFT_528353</name>
</gene>
<comment type="similarity">
    <text evidence="3">Belongs to the acylphosphatase family.</text>
</comment>
<dbReference type="PROSITE" id="PS00150">
    <property type="entry name" value="ACYLPHOSPHATASE_1"/>
    <property type="match status" value="1"/>
</dbReference>
<dbReference type="GO" id="GO:0003998">
    <property type="term" value="F:acylphosphatase activity"/>
    <property type="evidence" value="ECO:0007669"/>
    <property type="project" value="UniProtKB-EC"/>
</dbReference>
<dbReference type="InterPro" id="IPR020456">
    <property type="entry name" value="Acylphosphatase"/>
</dbReference>
<evidence type="ECO:0000313" key="6">
    <source>
        <dbReference type="EMBL" id="KAF2402241.1"/>
    </source>
</evidence>
<keyword evidence="7" id="KW-1185">Reference proteome</keyword>
<reference evidence="6" key="1">
    <citation type="journal article" date="2020" name="Stud. Mycol.">
        <title>101 Dothideomycetes genomes: a test case for predicting lifestyles and emergence of pathogens.</title>
        <authorList>
            <person name="Haridas S."/>
            <person name="Albert R."/>
            <person name="Binder M."/>
            <person name="Bloem J."/>
            <person name="Labutti K."/>
            <person name="Salamov A."/>
            <person name="Andreopoulos B."/>
            <person name="Baker S."/>
            <person name="Barry K."/>
            <person name="Bills G."/>
            <person name="Bluhm B."/>
            <person name="Cannon C."/>
            <person name="Castanera R."/>
            <person name="Culley D."/>
            <person name="Daum C."/>
            <person name="Ezra D."/>
            <person name="Gonzalez J."/>
            <person name="Henrissat B."/>
            <person name="Kuo A."/>
            <person name="Liang C."/>
            <person name="Lipzen A."/>
            <person name="Lutzoni F."/>
            <person name="Magnuson J."/>
            <person name="Mondo S."/>
            <person name="Nolan M."/>
            <person name="Ohm R."/>
            <person name="Pangilinan J."/>
            <person name="Park H.-J."/>
            <person name="Ramirez L."/>
            <person name="Alfaro M."/>
            <person name="Sun H."/>
            <person name="Tritt A."/>
            <person name="Yoshinaga Y."/>
            <person name="Zwiers L.-H."/>
            <person name="Turgeon B."/>
            <person name="Goodwin S."/>
            <person name="Spatafora J."/>
            <person name="Crous P."/>
            <person name="Grigoriev I."/>
        </authorList>
    </citation>
    <scope>NUCLEOTIDE SEQUENCE</scope>
    <source>
        <strain evidence="6">CBS 262.69</strain>
    </source>
</reference>
<dbReference type="SUPFAM" id="SSF54975">
    <property type="entry name" value="Acylphosphatase/BLUF domain-like"/>
    <property type="match status" value="1"/>
</dbReference>
<feature type="domain" description="Acylphosphatase-like" evidence="5">
    <location>
        <begin position="4"/>
        <end position="90"/>
    </location>
</feature>
<evidence type="ECO:0000313" key="7">
    <source>
        <dbReference type="Proteomes" id="UP000799640"/>
    </source>
</evidence>
<keyword evidence="1 2" id="KW-0378">Hydrolase</keyword>